<evidence type="ECO:0000256" key="1">
    <source>
        <dbReference type="SAM" id="Phobius"/>
    </source>
</evidence>
<feature type="transmembrane region" description="Helical" evidence="1">
    <location>
        <begin position="181"/>
        <end position="203"/>
    </location>
</feature>
<dbReference type="InterPro" id="IPR009495">
    <property type="entry name" value="NrsF"/>
</dbReference>
<feature type="transmembrane region" description="Helical" evidence="1">
    <location>
        <begin position="90"/>
        <end position="109"/>
    </location>
</feature>
<evidence type="ECO:0000313" key="2">
    <source>
        <dbReference type="EMBL" id="SEA60031.1"/>
    </source>
</evidence>
<dbReference type="STRING" id="89524.SAMN05444370_10785"/>
<dbReference type="Pfam" id="PF06532">
    <property type="entry name" value="NrsF"/>
    <property type="match status" value="1"/>
</dbReference>
<keyword evidence="1" id="KW-0812">Transmembrane</keyword>
<keyword evidence="1" id="KW-0472">Membrane</keyword>
<feature type="transmembrane region" description="Helical" evidence="1">
    <location>
        <begin position="121"/>
        <end position="143"/>
    </location>
</feature>
<name>A0A1H4CHY7_9RHOB</name>
<organism evidence="2 3">
    <name type="scientific">Rubrimonas cliftonensis</name>
    <dbReference type="NCBI Taxonomy" id="89524"/>
    <lineage>
        <taxon>Bacteria</taxon>
        <taxon>Pseudomonadati</taxon>
        <taxon>Pseudomonadota</taxon>
        <taxon>Alphaproteobacteria</taxon>
        <taxon>Rhodobacterales</taxon>
        <taxon>Paracoccaceae</taxon>
        <taxon>Rubrimonas</taxon>
    </lineage>
</organism>
<proteinExistence type="predicted"/>
<keyword evidence="3" id="KW-1185">Reference proteome</keyword>
<gene>
    <name evidence="2" type="ORF">SAMN05444370_10785</name>
</gene>
<accession>A0A1H4CHY7</accession>
<feature type="transmembrane region" description="Helical" evidence="1">
    <location>
        <begin position="53"/>
        <end position="78"/>
    </location>
</feature>
<protein>
    <recommendedName>
        <fullName evidence="4">DUF1109 domain-containing protein</fullName>
    </recommendedName>
</protein>
<evidence type="ECO:0008006" key="4">
    <source>
        <dbReference type="Google" id="ProtNLM"/>
    </source>
</evidence>
<dbReference type="RefSeq" id="WP_093254027.1">
    <property type="nucleotide sequence ID" value="NZ_FNQM01000007.1"/>
</dbReference>
<feature type="transmembrane region" description="Helical" evidence="1">
    <location>
        <begin position="26"/>
        <end position="47"/>
    </location>
</feature>
<dbReference type="EMBL" id="FNQM01000007">
    <property type="protein sequence ID" value="SEA60031.1"/>
    <property type="molecule type" value="Genomic_DNA"/>
</dbReference>
<dbReference type="Proteomes" id="UP000198703">
    <property type="component" value="Unassembled WGS sequence"/>
</dbReference>
<dbReference type="AlphaFoldDB" id="A0A1H4CHY7"/>
<reference evidence="2 3" key="1">
    <citation type="submission" date="2016-10" db="EMBL/GenBank/DDBJ databases">
        <authorList>
            <person name="de Groot N.N."/>
        </authorList>
    </citation>
    <scope>NUCLEOTIDE SEQUENCE [LARGE SCALE GENOMIC DNA]</scope>
    <source>
        <strain evidence="2 3">DSM 15345</strain>
    </source>
</reference>
<keyword evidence="1" id="KW-1133">Transmembrane helix</keyword>
<feature type="transmembrane region" description="Helical" evidence="1">
    <location>
        <begin position="155"/>
        <end position="175"/>
    </location>
</feature>
<sequence length="209" mass="20123">MSTDALIRRLAADLRPVDPLRAPQRLALALGLSFLAAAALVLTVFGLRSDLAAGLATGGGAVKLVGGVALAAGGALAACRLSRPAAPPDAAPLALIGLAALFAAGAVAFSDVRSPMGAVLANAPACVWAIWALGLAPLGAALLALRAGAATRPRAAGAVAGVAAGGVSALAYALSCPADDPLFVAVAYGGAILALAALGALAGPRALRW</sequence>
<evidence type="ECO:0000313" key="3">
    <source>
        <dbReference type="Proteomes" id="UP000198703"/>
    </source>
</evidence>